<evidence type="ECO:0000256" key="4">
    <source>
        <dbReference type="ARBA" id="ARBA00023136"/>
    </source>
</evidence>
<comment type="similarity">
    <text evidence="5">Belongs to the 4-toluene sulfonate uptake permease (TSUP) (TC 2.A.102) family.</text>
</comment>
<sequence>MFPTTLMGALLHKRLQNIEGRIIKYILPSAAIGAVAGAFFSNTLPSSTLRIIFGSFLILISMRILLESIRSRLLNL</sequence>
<dbReference type="Pfam" id="PF01925">
    <property type="entry name" value="TauE"/>
    <property type="match status" value="1"/>
</dbReference>
<dbReference type="GO" id="GO:0005886">
    <property type="term" value="C:plasma membrane"/>
    <property type="evidence" value="ECO:0007669"/>
    <property type="project" value="UniProtKB-SubCell"/>
</dbReference>
<feature type="transmembrane region" description="Helical" evidence="5">
    <location>
        <begin position="22"/>
        <end position="41"/>
    </location>
</feature>
<evidence type="ECO:0000256" key="1">
    <source>
        <dbReference type="ARBA" id="ARBA00004141"/>
    </source>
</evidence>
<keyword evidence="3 5" id="KW-1133">Transmembrane helix</keyword>
<evidence type="ECO:0000256" key="2">
    <source>
        <dbReference type="ARBA" id="ARBA00022692"/>
    </source>
</evidence>
<name>A0A7V0Q5U4_UNCW3</name>
<comment type="subcellular location">
    <subcellularLocation>
        <location evidence="5">Cell membrane</location>
        <topology evidence="5">Multi-pass membrane protein</topology>
    </subcellularLocation>
    <subcellularLocation>
        <location evidence="1">Membrane</location>
        <topology evidence="1">Multi-pass membrane protein</topology>
    </subcellularLocation>
</comment>
<dbReference type="Proteomes" id="UP000886381">
    <property type="component" value="Unassembled WGS sequence"/>
</dbReference>
<feature type="transmembrane region" description="Helical" evidence="5">
    <location>
        <begin position="47"/>
        <end position="66"/>
    </location>
</feature>
<gene>
    <name evidence="6" type="ORF">ENH14_02360</name>
</gene>
<evidence type="ECO:0000256" key="3">
    <source>
        <dbReference type="ARBA" id="ARBA00022989"/>
    </source>
</evidence>
<keyword evidence="4 5" id="KW-0472">Membrane</keyword>
<keyword evidence="2 5" id="KW-0812">Transmembrane</keyword>
<dbReference type="EMBL" id="DRDR01000100">
    <property type="protein sequence ID" value="HDL60278.1"/>
    <property type="molecule type" value="Genomic_DNA"/>
</dbReference>
<organism evidence="6">
    <name type="scientific">candidate division WOR-3 bacterium</name>
    <dbReference type="NCBI Taxonomy" id="2052148"/>
    <lineage>
        <taxon>Bacteria</taxon>
        <taxon>Bacteria division WOR-3</taxon>
    </lineage>
</organism>
<dbReference type="InterPro" id="IPR002781">
    <property type="entry name" value="TM_pro_TauE-like"/>
</dbReference>
<dbReference type="AlphaFoldDB" id="A0A7V0Q5U4"/>
<proteinExistence type="inferred from homology"/>
<protein>
    <recommendedName>
        <fullName evidence="5">Probable membrane transporter protein</fullName>
    </recommendedName>
</protein>
<accession>A0A7V0Q5U4</accession>
<keyword evidence="5" id="KW-1003">Cell membrane</keyword>
<evidence type="ECO:0000313" key="6">
    <source>
        <dbReference type="EMBL" id="HDL60278.1"/>
    </source>
</evidence>
<evidence type="ECO:0000256" key="5">
    <source>
        <dbReference type="RuleBase" id="RU363041"/>
    </source>
</evidence>
<comment type="caution">
    <text evidence="6">The sequence shown here is derived from an EMBL/GenBank/DDBJ whole genome shotgun (WGS) entry which is preliminary data.</text>
</comment>
<reference evidence="6" key="1">
    <citation type="journal article" date="2020" name="mSystems">
        <title>Genome- and Community-Level Interaction Insights into Carbon Utilization and Element Cycling Functions of Hydrothermarchaeota in Hydrothermal Sediment.</title>
        <authorList>
            <person name="Zhou Z."/>
            <person name="Liu Y."/>
            <person name="Xu W."/>
            <person name="Pan J."/>
            <person name="Luo Z.H."/>
            <person name="Li M."/>
        </authorList>
    </citation>
    <scope>NUCLEOTIDE SEQUENCE [LARGE SCALE GENOMIC DNA]</scope>
    <source>
        <strain evidence="6">HyVt-28</strain>
    </source>
</reference>